<gene>
    <name evidence="1" type="ORF">UY76_C0048G0002</name>
</gene>
<protein>
    <submittedName>
        <fullName evidence="1">Uncharacterized protein</fullName>
    </submittedName>
</protein>
<proteinExistence type="predicted"/>
<organism evidence="1 2">
    <name type="scientific">Candidatus Uhrbacteria bacterium GW2011_GWA2_52_8d</name>
    <dbReference type="NCBI Taxonomy" id="1618979"/>
    <lineage>
        <taxon>Bacteria</taxon>
        <taxon>Candidatus Uhriibacteriota</taxon>
    </lineage>
</organism>
<accession>A0A0G2AH27</accession>
<comment type="caution">
    <text evidence="1">The sequence shown here is derived from an EMBL/GenBank/DDBJ whole genome shotgun (WGS) entry which is preliminary data.</text>
</comment>
<evidence type="ECO:0000313" key="1">
    <source>
        <dbReference type="EMBL" id="KKW31864.1"/>
    </source>
</evidence>
<name>A0A0G2AH27_9BACT</name>
<sequence length="55" mass="6131">MIFEPRFNHPTRFFEGSESRPGTIASSGFCISLPAVAQRAKAGLSSISVRRMFHF</sequence>
<dbReference type="AlphaFoldDB" id="A0A0G2AH27"/>
<reference evidence="1 2" key="1">
    <citation type="journal article" date="2015" name="Nature">
        <title>rRNA introns, odd ribosomes, and small enigmatic genomes across a large radiation of phyla.</title>
        <authorList>
            <person name="Brown C.T."/>
            <person name="Hug L.A."/>
            <person name="Thomas B.C."/>
            <person name="Sharon I."/>
            <person name="Castelle C.J."/>
            <person name="Singh A."/>
            <person name="Wilkins M.J."/>
            <person name="Williams K.H."/>
            <person name="Banfield J.F."/>
        </authorList>
    </citation>
    <scope>NUCLEOTIDE SEQUENCE [LARGE SCALE GENOMIC DNA]</scope>
</reference>
<dbReference type="Proteomes" id="UP000034054">
    <property type="component" value="Unassembled WGS sequence"/>
</dbReference>
<dbReference type="EMBL" id="LCRH01000048">
    <property type="protein sequence ID" value="KKW31864.1"/>
    <property type="molecule type" value="Genomic_DNA"/>
</dbReference>
<evidence type="ECO:0000313" key="2">
    <source>
        <dbReference type="Proteomes" id="UP000034054"/>
    </source>
</evidence>